<feature type="compositionally biased region" description="Basic residues" evidence="8">
    <location>
        <begin position="424"/>
        <end position="440"/>
    </location>
</feature>
<feature type="non-terminal residue" evidence="10">
    <location>
        <position position="1"/>
    </location>
</feature>
<evidence type="ECO:0000256" key="4">
    <source>
        <dbReference type="ARBA" id="ARBA00022833"/>
    </source>
</evidence>
<dbReference type="Pfam" id="PF23320">
    <property type="entry name" value="Zn_SUZ12"/>
    <property type="match status" value="1"/>
</dbReference>
<dbReference type="Pfam" id="PF09733">
    <property type="entry name" value="VEFS-Box"/>
    <property type="match status" value="1"/>
</dbReference>
<evidence type="ECO:0000256" key="3">
    <source>
        <dbReference type="ARBA" id="ARBA00022771"/>
    </source>
</evidence>
<evidence type="ECO:0000256" key="5">
    <source>
        <dbReference type="ARBA" id="ARBA00022853"/>
    </source>
</evidence>
<dbReference type="PANTHER" id="PTHR22597">
    <property type="entry name" value="POLYCOMB GROUP PROTEIN"/>
    <property type="match status" value="1"/>
</dbReference>
<comment type="similarity">
    <text evidence="1">Belongs to the VEFS (VRN2-EMF2-FIS2-SU(Z)12) family.</text>
</comment>
<gene>
    <name evidence="10" type="primary">SUZ12</name>
    <name evidence="10" type="ORF">DERP_004948</name>
</gene>
<reference evidence="10 11" key="2">
    <citation type="journal article" date="2022" name="Mol. Biol. Evol.">
        <title>Comparative Genomics Reveals Insights into the Divergent Evolution of Astigmatic Mites and Household Pest Adaptations.</title>
        <authorList>
            <person name="Xiong Q."/>
            <person name="Wan A.T."/>
            <person name="Liu X."/>
            <person name="Fung C.S."/>
            <person name="Xiao X."/>
            <person name="Malainual N."/>
            <person name="Hou J."/>
            <person name="Wang L."/>
            <person name="Wang M."/>
            <person name="Yang K.Y."/>
            <person name="Cui Y."/>
            <person name="Leung E.L."/>
            <person name="Nong W."/>
            <person name="Shin S.K."/>
            <person name="Au S.W."/>
            <person name="Jeong K.Y."/>
            <person name="Chew F.T."/>
            <person name="Hui J.H."/>
            <person name="Leung T.F."/>
            <person name="Tungtrongchitr A."/>
            <person name="Zhong N."/>
            <person name="Liu Z."/>
            <person name="Tsui S.K."/>
        </authorList>
    </citation>
    <scope>NUCLEOTIDE SEQUENCE [LARGE SCALE GENOMIC DNA]</scope>
    <source>
        <strain evidence="10">Derp</strain>
    </source>
</reference>
<keyword evidence="5" id="KW-0156">Chromatin regulator</keyword>
<keyword evidence="4" id="KW-0862">Zinc</keyword>
<dbReference type="EMBL" id="NJHN03000017">
    <property type="protein sequence ID" value="KAH9425730.1"/>
    <property type="molecule type" value="Genomic_DNA"/>
</dbReference>
<feature type="domain" description="C2H2-type" evidence="9">
    <location>
        <begin position="1182"/>
        <end position="1203"/>
    </location>
</feature>
<feature type="region of interest" description="Disordered" evidence="8">
    <location>
        <begin position="541"/>
        <end position="561"/>
    </location>
</feature>
<dbReference type="PROSITE" id="PS00028">
    <property type="entry name" value="ZINC_FINGER_C2H2_1"/>
    <property type="match status" value="1"/>
</dbReference>
<dbReference type="CDD" id="cd21551">
    <property type="entry name" value="VEFS-box_SUZ12"/>
    <property type="match status" value="1"/>
</dbReference>
<feature type="region of interest" description="Disordered" evidence="8">
    <location>
        <begin position="261"/>
        <end position="281"/>
    </location>
</feature>
<reference evidence="10 11" key="1">
    <citation type="journal article" date="2018" name="J. Allergy Clin. Immunol.">
        <title>High-quality assembly of Dermatophagoides pteronyssinus genome and transcriptome reveals a wide range of novel allergens.</title>
        <authorList>
            <person name="Liu X.Y."/>
            <person name="Yang K.Y."/>
            <person name="Wang M.Q."/>
            <person name="Kwok J.S."/>
            <person name="Zeng X."/>
            <person name="Yang Z."/>
            <person name="Xiao X.J."/>
            <person name="Lau C.P."/>
            <person name="Li Y."/>
            <person name="Huang Z.M."/>
            <person name="Ba J.G."/>
            <person name="Yim A.K."/>
            <person name="Ouyang C.Y."/>
            <person name="Ngai S.M."/>
            <person name="Chan T.F."/>
            <person name="Leung E.L."/>
            <person name="Liu L."/>
            <person name="Liu Z.G."/>
            <person name="Tsui S.K."/>
        </authorList>
    </citation>
    <scope>NUCLEOTIDE SEQUENCE [LARGE SCALE GENOMIC DNA]</scope>
    <source>
        <strain evidence="10">Derp</strain>
    </source>
</reference>
<sequence length="1677" mass="194340">HHYYMMSQSLVNDINDRTSKSLLSGNNWHHLRNKNNLTACQRLCSNSNPNDYHDEKLNNINFDDYKNTITHHCHKNDSDDNEDKVDDELTTPFDKVQSSSSSTLPCRLADCHTATTSVTILANNTQTFSLPTMVYTSNGCDDYKDEVINGNNGVDLNLRRSARIKQYSTGRNMRNIHTEQDFIYDWPGSGHHFHHLSDPLTIATDKFSKNQRLITNNQLSSSSSEVITQANICNGNYNQEDIHGSEDDITQQSSAVMKCTRNKNRQSRSKMNDNNENGIVDYDDDIEMGKEAKSVAMTASGNRSVTDINIDKNDNDNNNSYKSSIVPDVIDNFYDKNGHIDCNGNDKGPTTTKLSSSDDFELLTMDEQLATNHLKSKNGQKSKHPTGSIIFDISRPLFNFETQFESNQILFQDLTREIKTAKQLSHHSKQRHRKRNKRRSTGNASQKLTLLNRKEVYKSSQNENDQKDSRKVAKRPVRMQPRMAVFNVARNVKNSNDVILKDDSIKSNEHPTQRVQIKKEESIDKEDRFFRKIIRKLNPKNTQEQSASIKTNNNSDLNIANDENSNKVTINHTPSTLEQKHPLAKKSIVKRYIDQLSANDSETSNKSDVIANSNCDLEFDDKNQLIGRNFSIYQRLFQLYKLCEYNHLNSPLYLTSSLSYMKHFECEYNAAFGPNDHNDGNLNGIIQQDNSVSCNDNGNEDIDMDENQQSTPNPLITDINGQPSANKNKNINDVNASDDEQDERIVSTALVLDPLALNSIIGYDYATIDFFVLRRQGPNTMLDSDVFDDSKIYVGTSCVHFGSKFSRIINNRIIIPIKLLFELDQIDSNEFVHSSEDYKYFINAVVTYFRCHSQLKSQFMANCRRLNGQQVRSLSPNKSNKKSLLPDQCLKLKSSNNNAQNDLNDKMEFHFGFELENIEDIHYTKELPSCHDKQIVDNNKHRKRRSQLIKGEETHMLWQSEMPRLGHKPRINIVTELNKWHRITSDDIFYRDNSKDSQCGYYGYRDCKRKLRPSPRKDGNFKHQIEMNFITFRLLRTNFSNNSDENEFSSNLKKLYCKVGSNSIQQTISAKQLISIFNDGQFITWKKLAQARSHNDDDNKIDSKDSQLKNQRVLRANTRRQAAAAAVSSVSAQNLTNSDSAQENSSMSKPIIPRLIHEKDSFKIVYEFSQIQSNLISEDISCPLCSRQFVMLAQLAVHLTTNHERFRFRMTMDPMNRFISIHVGLNEQFDPTFDTDPLLKALNYCPRTHQTQRRRVSRMRCTRPERRPTTNHQPATMMITIGRDHRSLCTMFTYNDEGRYYQIDVNHQIGSYEALSQRRVFYHSRTMLPILPAEMEDDSETDEIQWRMRQKRHMMQDFIDVNPGEKAVMGLWNQFIMKYRNRYFADCHMSDAVKNFMVTNTPMLIRCNLRHNCILHLINMYRYKCIDQDVVDQSVRYLNKMQSYYERCQEMLQRRKHPLDRLPDSLIKMMQYFQVKDTPIEYLSDISVDGDGEKNHQLYDIDIIAKLFDQSEIDQIFGPDAHLFLPNKSKNQRTIRMINNLEAIALLALLSLGDGNNVQNTITLNRGFDQLKQHVQQVKQSYNSNRMAEMYLNQSTTKLPLRLINDDDEPDLLIIYTLNLLINDDNKNKQTNIFRISVIGCPKKMVMMNIDERFAVRFAMFFFLNCDIELQNPFAYE</sequence>
<keyword evidence="11" id="KW-1185">Reference proteome</keyword>
<name>A0ABQ8JTF7_DERPT</name>
<evidence type="ECO:0000259" key="9">
    <source>
        <dbReference type="PROSITE" id="PS00028"/>
    </source>
</evidence>
<comment type="caution">
    <text evidence="10">The sequence shown here is derived from an EMBL/GenBank/DDBJ whole genome shotgun (WGS) entry which is preliminary data.</text>
</comment>
<dbReference type="InterPro" id="IPR057540">
    <property type="entry name" value="Znf_SUZ12"/>
</dbReference>
<proteinExistence type="inferred from homology"/>
<keyword evidence="7" id="KW-0804">Transcription</keyword>
<dbReference type="Proteomes" id="UP000887458">
    <property type="component" value="Unassembled WGS sequence"/>
</dbReference>
<evidence type="ECO:0000256" key="2">
    <source>
        <dbReference type="ARBA" id="ARBA00022723"/>
    </source>
</evidence>
<evidence type="ECO:0000313" key="11">
    <source>
        <dbReference type="Proteomes" id="UP000887458"/>
    </source>
</evidence>
<keyword evidence="6" id="KW-0805">Transcription regulation</keyword>
<keyword evidence="2" id="KW-0479">Metal-binding</keyword>
<protein>
    <submittedName>
        <fullName evidence="10">Polycomb protein suz12</fullName>
    </submittedName>
</protein>
<feature type="compositionally biased region" description="Polar residues" evidence="8">
    <location>
        <begin position="681"/>
        <end position="697"/>
    </location>
</feature>
<organism evidence="10 11">
    <name type="scientific">Dermatophagoides pteronyssinus</name>
    <name type="common">European house dust mite</name>
    <dbReference type="NCBI Taxonomy" id="6956"/>
    <lineage>
        <taxon>Eukaryota</taxon>
        <taxon>Metazoa</taxon>
        <taxon>Ecdysozoa</taxon>
        <taxon>Arthropoda</taxon>
        <taxon>Chelicerata</taxon>
        <taxon>Arachnida</taxon>
        <taxon>Acari</taxon>
        <taxon>Acariformes</taxon>
        <taxon>Sarcoptiformes</taxon>
        <taxon>Astigmata</taxon>
        <taxon>Psoroptidia</taxon>
        <taxon>Analgoidea</taxon>
        <taxon>Pyroglyphidae</taxon>
        <taxon>Dermatophagoidinae</taxon>
        <taxon>Dermatophagoides</taxon>
    </lineage>
</organism>
<feature type="region of interest" description="Disordered" evidence="8">
    <location>
        <begin position="421"/>
        <end position="478"/>
    </location>
</feature>
<dbReference type="PANTHER" id="PTHR22597:SF0">
    <property type="entry name" value="POLYCOMB PROTEIN SUZ12"/>
    <property type="match status" value="1"/>
</dbReference>
<accession>A0ABQ8JTF7</accession>
<evidence type="ECO:0000313" key="10">
    <source>
        <dbReference type="EMBL" id="KAH9425730.1"/>
    </source>
</evidence>
<keyword evidence="3" id="KW-0863">Zinc-finger</keyword>
<feature type="region of interest" description="Disordered" evidence="8">
    <location>
        <begin position="681"/>
        <end position="711"/>
    </location>
</feature>
<evidence type="ECO:0000256" key="6">
    <source>
        <dbReference type="ARBA" id="ARBA00023015"/>
    </source>
</evidence>
<dbReference type="InterPro" id="IPR019135">
    <property type="entry name" value="Polycomb_protein_VEFS-Box"/>
</dbReference>
<dbReference type="InterPro" id="IPR013087">
    <property type="entry name" value="Znf_C2H2_type"/>
</dbReference>
<evidence type="ECO:0000256" key="8">
    <source>
        <dbReference type="SAM" id="MobiDB-lite"/>
    </source>
</evidence>
<evidence type="ECO:0000256" key="7">
    <source>
        <dbReference type="ARBA" id="ARBA00023163"/>
    </source>
</evidence>
<evidence type="ECO:0000256" key="1">
    <source>
        <dbReference type="ARBA" id="ARBA00007416"/>
    </source>
</evidence>